<dbReference type="VEuPathDB" id="PlasmoDB:PKNOH_S06430000"/>
<evidence type="ECO:0000256" key="1">
    <source>
        <dbReference type="SAM" id="SignalP"/>
    </source>
</evidence>
<comment type="caution">
    <text evidence="2">The sequence shown here is derived from an EMBL/GenBank/DDBJ whole genome shotgun (WGS) entry which is preliminary data.</text>
</comment>
<feature type="chain" id="PRO_5011010534" evidence="1">
    <location>
        <begin position="22"/>
        <end position="1369"/>
    </location>
</feature>
<dbReference type="VEuPathDB" id="PlasmoDB:PKNH_0727900"/>
<accession>A0A1Y3DVN5</accession>
<name>A0A1Y3DVN5_PLAKN</name>
<dbReference type="Proteomes" id="UP000195012">
    <property type="component" value="Unassembled WGS sequence"/>
</dbReference>
<feature type="signal peptide" evidence="1">
    <location>
        <begin position="1"/>
        <end position="21"/>
    </location>
</feature>
<gene>
    <name evidence="2" type="primary">RhopH2</name>
    <name evidence="2" type="ORF">PKNOH_S06430000</name>
</gene>
<dbReference type="EMBL" id="NETL01000020">
    <property type="protein sequence ID" value="OTN67495.1"/>
    <property type="molecule type" value="Genomic_DNA"/>
</dbReference>
<sequence>MRLPLLVSALAVLCCTRGGVALELGHTVSLKNTPDASTLNIQVENDKNKICKNAFLYLNVAELLSQNEEDSYVQKCEEVLEGIKNDTPNETTEAEINEFILSLLHARSNYSIINEGDEQVLSKLLRSLNASMSEEAALKRAKHLIMYNRFIKDRSSVKNVQETLVISSKEDEYTNKAKQNMIESIINSFDTFGDYLVIWGGTVKVPKRYSAENFMSIKNNKFCTTHIHLCQKFYEQSVIYYRLKVIFDNLLTHVDQNSKHFKKEKLLKLLNMEYVLDKESQIYHNYVLEDETVVPRFHVTDVNGKRKLSVRVVQDGNSKLMYGKDIDLREVSDKYVVTMKNLRRELNDEGLYADLMKTIKNYILSITQIDNDISNLVRELDYEDIEKFLIDLNFFLYYGFLKIEEDKNMITFNDVAPTFTNLYKANHILFLYLLKTGFEENKNSEYLAFKFYKNIEYKKVPNEKAYALFKEKDPLTNLPKISSEPVNQHFLNIFSSPPENHNMLYTEISKFQFFFSMAFKDCNINQSYSANSKELWSELLYAFDNLGWFYVSPHSIISSLSRTSFVRQMLISRNFILRNNEALTFLDTQVAKLMDLIHLSLGVDKSRDTLDFSIPSKFFHYENDFNTLKENDKKRIMFTYDYIDSIANNYYFYHDVKYQVFKTEYEGRFFTSFPNVYSLAYQLFNELAINMNVVTNAPLKKKLKDKSKYAWFTLLNIIGKNHDIYSKGPRLVFAAYMLALVYFIESHIDISRYQPKEYYFMKQSLPLIDNVHKSGFNMLKKRCDMLINFMKINKTTQKYQMTNMEEYIKLMNLTAIVLWGKESKKSVFYDDNVSLYKKLMIACVFNGGKTVQEKAIESINKSCDVKFYGLNPNRLDEFIDINMSINKWNPMILEKQAQSFVLSCKTQKLLYNNINVEKIKLENFYKLADAPEMIKTYHCFKLGRQAASLLESIILKKKFVQFRVKDAMDVYDFFYINKVLSNNVRRDFEIFLKDKQAYEKNQNEIIITNSPLGPEKTKKLIDEHQCYWFSSYDNFKVLWMHVSSNMGTGTYLKNFFSEIWRNMHFIFKKKATVKDVEFFGGDLPQKDVIDYYSPLVHSESHCQEKMQSLFASLRDNDENNRMDIPDQIKKAYFQCKLDYYKNNHKDKTHLIKPRDFLDKKVYVLKQPYYLIGNIDNTHKEKLIRLFVTESTLDYLLLDNINIPECFGPCTIDHFNKVVLQHEKTSKHDQVIKNALVPDNTASQKRKEMTVYVSNIYVHNIKTDYLTKEEITRKDIQENKVKVCLGVGTYFNKNFLTEEHFNLSHKPVLDFTEDHNFKVFLKKNEAQVSKNENDICFVNYNLAITNIEITDPYREISEDLIKNLYILKNK</sequence>
<dbReference type="OMA" id="DVYDFFY"/>
<evidence type="ECO:0000313" key="2">
    <source>
        <dbReference type="EMBL" id="OTN67495.1"/>
    </source>
</evidence>
<protein>
    <submittedName>
        <fullName evidence="2">Putative High molecular weight rhoptry protein 2</fullName>
    </submittedName>
</protein>
<proteinExistence type="predicted"/>
<organism evidence="2 3">
    <name type="scientific">Plasmodium knowlesi</name>
    <dbReference type="NCBI Taxonomy" id="5850"/>
    <lineage>
        <taxon>Eukaryota</taxon>
        <taxon>Sar</taxon>
        <taxon>Alveolata</taxon>
        <taxon>Apicomplexa</taxon>
        <taxon>Aconoidasida</taxon>
        <taxon>Haemosporida</taxon>
        <taxon>Plasmodiidae</taxon>
        <taxon>Plasmodium</taxon>
        <taxon>Plasmodium (Plasmodium)</taxon>
    </lineage>
</organism>
<dbReference type="VEuPathDB" id="PlasmoDB:PKA1H_070033400"/>
<evidence type="ECO:0000313" key="3">
    <source>
        <dbReference type="Proteomes" id="UP000195012"/>
    </source>
</evidence>
<keyword evidence="1" id="KW-0732">Signal</keyword>
<reference evidence="2 3" key="1">
    <citation type="submission" date="2017-05" db="EMBL/GenBank/DDBJ databases">
        <title>PacBio assembly of a Plasmodium knowlesi genome sequence with Hi-C correction and manual annotation of the SICAvar gene family.</title>
        <authorList>
            <person name="Lapp S.A."/>
            <person name="Geraldo J.A."/>
            <person name="Chien J.-T."/>
            <person name="Ay F."/>
            <person name="Pakala S.B."/>
            <person name="Batugedara G."/>
            <person name="Humphrey J.C."/>
            <person name="Debarry J.D."/>
            <person name="Le Roch K.G."/>
            <person name="Galinski M.R."/>
            <person name="Kissinger J.C."/>
        </authorList>
    </citation>
    <scope>NUCLEOTIDE SEQUENCE [LARGE SCALE GENOMIC DNA]</scope>
    <source>
        <strain evidence="3">Malayan Strain Pk1 (A+)</strain>
    </source>
</reference>
<dbReference type="eggNOG" id="ENOG502TNEI">
    <property type="taxonomic scope" value="Eukaryota"/>
</dbReference>
<dbReference type="OrthoDB" id="391866at2759"/>